<evidence type="ECO:0000313" key="1">
    <source>
        <dbReference type="EMBL" id="KAG7502014.1"/>
    </source>
</evidence>
<reference evidence="1 2" key="1">
    <citation type="journal article" date="2021" name="Sci. Rep.">
        <title>Chromosome anchoring in Senegalese sole (Solea senegalensis) reveals sex-associated markers and genome rearrangements in flatfish.</title>
        <authorList>
            <person name="Guerrero-Cozar I."/>
            <person name="Gomez-Garrido J."/>
            <person name="Berbel C."/>
            <person name="Martinez-Blanch J.F."/>
            <person name="Alioto T."/>
            <person name="Claros M.G."/>
            <person name="Gagnaire P.A."/>
            <person name="Manchado M."/>
        </authorList>
    </citation>
    <scope>NUCLEOTIDE SEQUENCE [LARGE SCALE GENOMIC DNA]</scope>
    <source>
        <strain evidence="1">Sse05_10M</strain>
    </source>
</reference>
<dbReference type="EMBL" id="JAGKHQ010000012">
    <property type="protein sequence ID" value="KAG7502014.1"/>
    <property type="molecule type" value="Genomic_DNA"/>
</dbReference>
<proteinExistence type="predicted"/>
<sequence>MAPRHILHVHCEIQSPYGTYVTDTVHECVSGRISQFVTVKKSHLRTVDEATERANLIEGRVHGPVRSSAREADTGTSGRVDRRLLQRDANFVASPIAA</sequence>
<name>A0AAV6RBK2_SOLSE</name>
<dbReference type="AlphaFoldDB" id="A0AAV6RBK2"/>
<comment type="caution">
    <text evidence="1">The sequence shown here is derived from an EMBL/GenBank/DDBJ whole genome shotgun (WGS) entry which is preliminary data.</text>
</comment>
<dbReference type="Proteomes" id="UP000693946">
    <property type="component" value="Linkage Group LG2"/>
</dbReference>
<organism evidence="1 2">
    <name type="scientific">Solea senegalensis</name>
    <name type="common">Senegalese sole</name>
    <dbReference type="NCBI Taxonomy" id="28829"/>
    <lineage>
        <taxon>Eukaryota</taxon>
        <taxon>Metazoa</taxon>
        <taxon>Chordata</taxon>
        <taxon>Craniata</taxon>
        <taxon>Vertebrata</taxon>
        <taxon>Euteleostomi</taxon>
        <taxon>Actinopterygii</taxon>
        <taxon>Neopterygii</taxon>
        <taxon>Teleostei</taxon>
        <taxon>Neoteleostei</taxon>
        <taxon>Acanthomorphata</taxon>
        <taxon>Carangaria</taxon>
        <taxon>Pleuronectiformes</taxon>
        <taxon>Pleuronectoidei</taxon>
        <taxon>Soleidae</taxon>
        <taxon>Solea</taxon>
    </lineage>
</organism>
<gene>
    <name evidence="1" type="ORF">JOB18_011874</name>
</gene>
<keyword evidence="2" id="KW-1185">Reference proteome</keyword>
<evidence type="ECO:0000313" key="2">
    <source>
        <dbReference type="Proteomes" id="UP000693946"/>
    </source>
</evidence>
<accession>A0AAV6RBK2</accession>
<protein>
    <submittedName>
        <fullName evidence="1">Uncharacterized protein</fullName>
    </submittedName>
</protein>